<keyword evidence="6" id="KW-1185">Reference proteome</keyword>
<feature type="compositionally biased region" description="Pro residues" evidence="2">
    <location>
        <begin position="634"/>
        <end position="648"/>
    </location>
</feature>
<dbReference type="InterPro" id="IPR038440">
    <property type="entry name" value="FimV_C_sf"/>
</dbReference>
<evidence type="ECO:0000259" key="3">
    <source>
        <dbReference type="Pfam" id="PF25800"/>
    </source>
</evidence>
<keyword evidence="1" id="KW-0175">Coiled coil</keyword>
<reference evidence="5" key="2">
    <citation type="journal article" date="2020" name="Plant Dis.">
        <title>A Grain Rot of Rice in Iran Caused by a Xanthomonas Strain Closely Related to X. sacchari.</title>
        <authorList>
            <person name="Mirghasempour S.A."/>
            <person name="Huang S."/>
            <person name="Studholme D.J."/>
            <person name="Brady C.L."/>
        </authorList>
    </citation>
    <scope>NUCLEOTIDE SEQUENCE</scope>
    <source>
        <strain evidence="5">SAM114</strain>
    </source>
</reference>
<evidence type="ECO:0000256" key="1">
    <source>
        <dbReference type="SAM" id="Coils"/>
    </source>
</evidence>
<feature type="compositionally biased region" description="Low complexity" evidence="2">
    <location>
        <begin position="297"/>
        <end position="341"/>
    </location>
</feature>
<feature type="region of interest" description="Disordered" evidence="2">
    <location>
        <begin position="495"/>
        <end position="514"/>
    </location>
</feature>
<proteinExistence type="predicted"/>
<dbReference type="Gene3D" id="1.20.58.2200">
    <property type="match status" value="1"/>
</dbReference>
<evidence type="ECO:0000256" key="2">
    <source>
        <dbReference type="SAM" id="MobiDB-lite"/>
    </source>
</evidence>
<dbReference type="Pfam" id="PF25800">
    <property type="entry name" value="FimV_N"/>
    <property type="match status" value="1"/>
</dbReference>
<feature type="coiled-coil region" evidence="1">
    <location>
        <begin position="366"/>
        <end position="403"/>
    </location>
</feature>
<dbReference type="EMBL" id="WJPM01000011">
    <property type="protein sequence ID" value="MRH75644.1"/>
    <property type="molecule type" value="Genomic_DNA"/>
</dbReference>
<dbReference type="InterPro" id="IPR057840">
    <property type="entry name" value="FimV_N"/>
</dbReference>
<feature type="region of interest" description="Disordered" evidence="2">
    <location>
        <begin position="561"/>
        <end position="651"/>
    </location>
</feature>
<dbReference type="Proteomes" id="UP000439314">
    <property type="component" value="Unassembled WGS sequence"/>
</dbReference>
<evidence type="ECO:0000313" key="5">
    <source>
        <dbReference type="EMBL" id="MRH75644.1"/>
    </source>
</evidence>
<accession>A0A6N7QE40</accession>
<dbReference type="AlphaFoldDB" id="A0A6N7QE40"/>
<feature type="domain" description="FimV N-terminal" evidence="3">
    <location>
        <begin position="44"/>
        <end position="152"/>
    </location>
</feature>
<feature type="region of interest" description="Disordered" evidence="2">
    <location>
        <begin position="297"/>
        <end position="361"/>
    </location>
</feature>
<evidence type="ECO:0000313" key="7">
    <source>
        <dbReference type="Proteomes" id="UP000439314"/>
    </source>
</evidence>
<feature type="compositionally biased region" description="Low complexity" evidence="2">
    <location>
        <begin position="179"/>
        <end position="201"/>
    </location>
</feature>
<dbReference type="InterPro" id="IPR020012">
    <property type="entry name" value="LysM_FimV"/>
</dbReference>
<gene>
    <name evidence="4" type="ORF">GIY21_13690</name>
    <name evidence="5" type="ORF">GIY22_13545</name>
</gene>
<protein>
    <submittedName>
        <fullName evidence="4">Ferrous iron transporter B</fullName>
    </submittedName>
</protein>
<reference evidence="6 7" key="1">
    <citation type="submission" date="2019-11" db="EMBL/GenBank/DDBJ databases">
        <title>First report of rice panicle blight caused by Xanthomonas sp. in Iran.</title>
        <authorList>
            <person name="Mirghasempour S.A."/>
            <person name="Huang S."/>
            <person name="Brady C.L."/>
            <person name="Studholme D.J."/>
        </authorList>
    </citation>
    <scope>NUCLEOTIDE SEQUENCE [LARGE SCALE GENOMIC DNA]</scope>
    <source>
        <strain evidence="4 7">ASD011</strain>
        <strain evidence="6">SAM114</strain>
    </source>
</reference>
<comment type="caution">
    <text evidence="4">The sequence shown here is derived from an EMBL/GenBank/DDBJ whole genome shotgun (WGS) entry which is preliminary data.</text>
</comment>
<dbReference type="NCBIfam" id="TIGR03505">
    <property type="entry name" value="FimV_core"/>
    <property type="match status" value="1"/>
</dbReference>
<evidence type="ECO:0000313" key="4">
    <source>
        <dbReference type="EMBL" id="MRH01341.1"/>
    </source>
</evidence>
<organism evidence="4 7">
    <name type="scientific">Xanthomonas sontii</name>
    <dbReference type="NCBI Taxonomy" id="2650745"/>
    <lineage>
        <taxon>Bacteria</taxon>
        <taxon>Pseudomonadati</taxon>
        <taxon>Pseudomonadota</taxon>
        <taxon>Gammaproteobacteria</taxon>
        <taxon>Lysobacterales</taxon>
        <taxon>Lysobacteraceae</taxon>
        <taxon>Xanthomonas</taxon>
    </lineage>
</organism>
<feature type="compositionally biased region" description="Basic and acidic residues" evidence="2">
    <location>
        <begin position="612"/>
        <end position="621"/>
    </location>
</feature>
<feature type="compositionally biased region" description="Low complexity" evidence="2">
    <location>
        <begin position="587"/>
        <end position="599"/>
    </location>
</feature>
<dbReference type="NCBIfam" id="TIGR03504">
    <property type="entry name" value="FimV_Cterm"/>
    <property type="match status" value="1"/>
</dbReference>
<dbReference type="InterPro" id="IPR020011">
    <property type="entry name" value="FimV_C"/>
</dbReference>
<sequence length="696" mass="72631">MRLQPRLFRRHRGDAVSAVRGLRHVCRAAAALLLLACSQAALALGLGDIRVLSKPGEPFLAEIPVISNEPGELERARVALASPATFARVGLERPQGLVSDLQFRFTQTRKGRAVIQVSSRMPVDVPSLSFLIEVDWGQGRLIREYSALIDAPNTAAAIDAPAIDAPAAAQPSDRIARETSTAAPAPAAAATPATPSARPAATPRPAPAPAAAPGDALAPVRAGQTLSQIAGQLARGNGHSLDQTMVALLRANPDAFIRGNLNLLKQGAVLRTPREEDLASLDAAAAEAVVREQAAQWRQARAPVPQPAQAQQDAATAQTAPKPAAAAPAAAAGARLEIAPAVPATRREAGTKSGTGAGDEGDMVAAQQLQQAREDLAARDAEVQELRSRVEQLEKLKSQQQQLIALKDSDLAAAQKRLAQAGQAAPAAAAAQAPANDGFPLWLWGGLSLLVLGLGAWLLSRRRKPSPLPPLPRDDDAALAASAAVPVVAHRDVDAPELPPLEPAEPLAEEETVARDHEALEEWSRADHLDHAAADHADHADHHTALDDDAFERVLAQQSLRQAPADAPLSADNDDDHSAGVFDAHPEAAPAAEPAAEAPWRQPSPVVAVPDGDAHADKDAGGGRQEPTWHQPAAPAPAPAEAPSPYPPAGRERLELAVAYMDLGDNETARTLLTEVAASGDPAARAEALQLLGRLD</sequence>
<name>A0A6N7QE40_9XANT</name>
<dbReference type="EMBL" id="WJPN01000011">
    <property type="protein sequence ID" value="MRH01341.1"/>
    <property type="molecule type" value="Genomic_DNA"/>
</dbReference>
<evidence type="ECO:0000313" key="6">
    <source>
        <dbReference type="Proteomes" id="UP000437931"/>
    </source>
</evidence>
<feature type="region of interest" description="Disordered" evidence="2">
    <location>
        <begin position="168"/>
        <end position="218"/>
    </location>
</feature>
<dbReference type="Proteomes" id="UP000437931">
    <property type="component" value="Unassembled WGS sequence"/>
</dbReference>